<evidence type="ECO:0008006" key="3">
    <source>
        <dbReference type="Google" id="ProtNLM"/>
    </source>
</evidence>
<evidence type="ECO:0000313" key="2">
    <source>
        <dbReference type="Proteomes" id="UP000242175"/>
    </source>
</evidence>
<keyword evidence="2" id="KW-1185">Reference proteome</keyword>
<dbReference type="Pfam" id="PF08856">
    <property type="entry name" value="DUF1826"/>
    <property type="match status" value="1"/>
</dbReference>
<gene>
    <name evidence="1" type="ORF">CF386_09855</name>
</gene>
<evidence type="ECO:0000313" key="1">
    <source>
        <dbReference type="EMBL" id="ASK79357.1"/>
    </source>
</evidence>
<reference evidence="1 2" key="1">
    <citation type="journal article" date="2016" name="Int. J. Syst. Evol. Microbiol.">
        <title>Paraphotobacterium marinum gen. nov., sp. nov., a member of the family Vibrionaceae, isolated from surface seawater.</title>
        <authorList>
            <person name="Huang Z."/>
            <person name="Dong C."/>
            <person name="Shao Z."/>
        </authorList>
    </citation>
    <scope>NUCLEOTIDE SEQUENCE [LARGE SCALE GENOMIC DNA]</scope>
    <source>
        <strain evidence="1 2">NSCS20N07D</strain>
    </source>
</reference>
<dbReference type="Proteomes" id="UP000242175">
    <property type="component" value="Chromosome small"/>
</dbReference>
<sequence length="213" mass="24889">MQLNNSSFTSSSEDVMNLTDIYQKDCNLAIWKRKPSDDITRYIEQFIHQGSNFRDVKRVISVDKAKDSIENLFPDFSGKEYFIKDLSLIIEMFGYLFELKDVGLRCNVIHKTMCPNFHVDRVPCRLILTYYGEGTEYLSNSSRFDNIDVIQQINESEDRQVPKKYESYINQINNNDVALLKGTLWDSNYENAVIHRSPVNHTISRMVMTLDFV</sequence>
<dbReference type="AlphaFoldDB" id="A0A220VG69"/>
<organism evidence="1 2">
    <name type="scientific">Paraphotobacterium marinum</name>
    <dbReference type="NCBI Taxonomy" id="1755811"/>
    <lineage>
        <taxon>Bacteria</taxon>
        <taxon>Pseudomonadati</taxon>
        <taxon>Pseudomonadota</taxon>
        <taxon>Gammaproteobacteria</taxon>
        <taxon>Vibrionales</taxon>
        <taxon>Vibrionaceae</taxon>
        <taxon>Paraphotobacterium</taxon>
    </lineage>
</organism>
<accession>A0A220VG69</accession>
<proteinExistence type="predicted"/>
<dbReference type="RefSeq" id="WP_089074265.1">
    <property type="nucleotide sequence ID" value="NZ_CBCSAM010000004.1"/>
</dbReference>
<dbReference type="OrthoDB" id="5342505at2"/>
<dbReference type="KEGG" id="pmai:CF386_09855"/>
<protein>
    <recommendedName>
        <fullName evidence="3">Succinylglutamate desuccinylase</fullName>
    </recommendedName>
</protein>
<dbReference type="InterPro" id="IPR014955">
    <property type="entry name" value="DUF1826"/>
</dbReference>
<name>A0A220VG69_9GAMM</name>
<dbReference type="EMBL" id="CP022356">
    <property type="protein sequence ID" value="ASK79357.1"/>
    <property type="molecule type" value="Genomic_DNA"/>
</dbReference>